<keyword evidence="5 6" id="KW-0472">Membrane</keyword>
<dbReference type="PANTHER" id="PTHR34187">
    <property type="entry name" value="FGR18P"/>
    <property type="match status" value="1"/>
</dbReference>
<dbReference type="GO" id="GO:0005886">
    <property type="term" value="C:plasma membrane"/>
    <property type="evidence" value="ECO:0007669"/>
    <property type="project" value="UniProtKB-SubCell"/>
</dbReference>
<evidence type="ECO:0000256" key="5">
    <source>
        <dbReference type="ARBA" id="ARBA00023136"/>
    </source>
</evidence>
<feature type="transmembrane region" description="Helical" evidence="6">
    <location>
        <begin position="21"/>
        <end position="42"/>
    </location>
</feature>
<accession>A0A559JCZ8</accession>
<evidence type="ECO:0000256" key="4">
    <source>
        <dbReference type="ARBA" id="ARBA00022989"/>
    </source>
</evidence>
<feature type="transmembrane region" description="Helical" evidence="6">
    <location>
        <begin position="54"/>
        <end position="76"/>
    </location>
</feature>
<dbReference type="Proteomes" id="UP000317036">
    <property type="component" value="Unassembled WGS sequence"/>
</dbReference>
<feature type="transmembrane region" description="Helical" evidence="6">
    <location>
        <begin position="96"/>
        <end position="120"/>
    </location>
</feature>
<organism evidence="8 9">
    <name type="scientific">Paenibacillus cremeus</name>
    <dbReference type="NCBI Taxonomy" id="2163881"/>
    <lineage>
        <taxon>Bacteria</taxon>
        <taxon>Bacillati</taxon>
        <taxon>Bacillota</taxon>
        <taxon>Bacilli</taxon>
        <taxon>Bacillales</taxon>
        <taxon>Paenibacillaceae</taxon>
        <taxon>Paenibacillus</taxon>
    </lineage>
</organism>
<evidence type="ECO:0000256" key="1">
    <source>
        <dbReference type="ARBA" id="ARBA00004651"/>
    </source>
</evidence>
<evidence type="ECO:0000313" key="8">
    <source>
        <dbReference type="EMBL" id="TVX97738.1"/>
    </source>
</evidence>
<feature type="domain" description="DUF202" evidence="7">
    <location>
        <begin position="13"/>
        <end position="83"/>
    </location>
</feature>
<protein>
    <submittedName>
        <fullName evidence="8">DUF202 domain-containing protein</fullName>
    </submittedName>
</protein>
<dbReference type="PANTHER" id="PTHR34187:SF2">
    <property type="entry name" value="DUF202 DOMAIN-CONTAINING PROTEIN"/>
    <property type="match status" value="1"/>
</dbReference>
<keyword evidence="9" id="KW-1185">Reference proteome</keyword>
<keyword evidence="3 6" id="KW-0812">Transmembrane</keyword>
<dbReference type="EMBL" id="VNJI01000102">
    <property type="protein sequence ID" value="TVX97738.1"/>
    <property type="molecule type" value="Genomic_DNA"/>
</dbReference>
<dbReference type="OrthoDB" id="582337at2"/>
<evidence type="ECO:0000313" key="9">
    <source>
        <dbReference type="Proteomes" id="UP000317036"/>
    </source>
</evidence>
<evidence type="ECO:0000256" key="3">
    <source>
        <dbReference type="ARBA" id="ARBA00022692"/>
    </source>
</evidence>
<reference evidence="8 9" key="1">
    <citation type="submission" date="2019-07" db="EMBL/GenBank/DDBJ databases">
        <authorList>
            <person name="Kim J."/>
        </authorList>
    </citation>
    <scope>NUCLEOTIDE SEQUENCE [LARGE SCALE GENOMIC DNA]</scope>
    <source>
        <strain evidence="8 9">JC52</strain>
    </source>
</reference>
<dbReference type="AlphaFoldDB" id="A0A559JCZ8"/>
<name>A0A559JCZ8_9BACL</name>
<evidence type="ECO:0000256" key="2">
    <source>
        <dbReference type="ARBA" id="ARBA00022475"/>
    </source>
</evidence>
<gene>
    <name evidence="8" type="ORF">FPZ49_34895</name>
</gene>
<dbReference type="InterPro" id="IPR052053">
    <property type="entry name" value="IM_YidH-like"/>
</dbReference>
<proteinExistence type="predicted"/>
<dbReference type="InterPro" id="IPR003807">
    <property type="entry name" value="DUF202"/>
</dbReference>
<dbReference type="Pfam" id="PF02656">
    <property type="entry name" value="DUF202"/>
    <property type="match status" value="1"/>
</dbReference>
<comment type="subcellular location">
    <subcellularLocation>
        <location evidence="1">Cell membrane</location>
        <topology evidence="1">Multi-pass membrane protein</topology>
    </subcellularLocation>
</comment>
<evidence type="ECO:0000259" key="7">
    <source>
        <dbReference type="Pfam" id="PF02656"/>
    </source>
</evidence>
<keyword evidence="2" id="KW-1003">Cell membrane</keyword>
<keyword evidence="4 6" id="KW-1133">Transmembrane helix</keyword>
<evidence type="ECO:0000256" key="6">
    <source>
        <dbReference type="SAM" id="Phobius"/>
    </source>
</evidence>
<dbReference type="RefSeq" id="WP_144855282.1">
    <property type="nucleotide sequence ID" value="NZ_VNJI01000102.1"/>
</dbReference>
<comment type="caution">
    <text evidence="8">The sequence shown here is derived from an EMBL/GenBank/DDBJ whole genome shotgun (WGS) entry which is preliminary data.</text>
</comment>
<sequence>MVEKKSDFKYVQQHLANERTFLAWIRTAIAVIGLGFLAAGVVFRTTTFEHVGHIVAAIVGIGAVLTGTIIIFMATWDYKRKQKGIDEELFKSPTSIIWFLAIGLAIVAFLLIVLVLLLLLL</sequence>